<dbReference type="RefSeq" id="WP_154250344.1">
    <property type="nucleotide sequence ID" value="NZ_CP095094.1"/>
</dbReference>
<sequence>MVVSVGIDVSKDKHDCFILNSEGEILSDVFTIPNSLDGFTILLQRIRDCSSSQDNIKVGLEATGHYSYNILGFLLDNGLPTYVLNPLRTNLYRKSLSLRKTKTDRVDARTIAAMLLSDAGLKPYTDTVYHNEELKSLTRYRFDKVKERAKLKSSVSRLVCILFPELEKLTPTLHMPSVYALLDEFPGAKQIAEANLTHLKAILHNASKGRYNRDKAIDIRESARASIGAVMPAKSLELRHTIRLIRELDAEIEDIEAAIQSIMNEMHSPITTIPGIGTRMGAMILAEVGDFSRFDSPDKLLAYAGMSPSTYQSGQLKNCYPHMEKRGSRYLRYALYNATKYVCLWAPTFAAYLAKKRAEGKHYNIALSHAAKKLVRLIFAMEKSRQPYCSAT</sequence>
<feature type="coiled-coil region" evidence="1">
    <location>
        <begin position="238"/>
        <end position="265"/>
    </location>
</feature>
<dbReference type="InterPro" id="IPR047650">
    <property type="entry name" value="Transpos_IS110"/>
</dbReference>
<dbReference type="GO" id="GO:0006313">
    <property type="term" value="P:DNA transposition"/>
    <property type="evidence" value="ECO:0007669"/>
    <property type="project" value="InterPro"/>
</dbReference>
<evidence type="ECO:0000313" key="5">
    <source>
        <dbReference type="Proteomes" id="UP000429811"/>
    </source>
</evidence>
<name>A0A6I2RFE9_FLAPL</name>
<evidence type="ECO:0000259" key="3">
    <source>
        <dbReference type="Pfam" id="PF02371"/>
    </source>
</evidence>
<dbReference type="InterPro" id="IPR003346">
    <property type="entry name" value="Transposase_20"/>
</dbReference>
<comment type="caution">
    <text evidence="4">The sequence shown here is derived from an EMBL/GenBank/DDBJ whole genome shotgun (WGS) entry which is preliminary data.</text>
</comment>
<feature type="domain" description="Transposase IS116/IS110/IS902 C-terminal" evidence="3">
    <location>
        <begin position="270"/>
        <end position="352"/>
    </location>
</feature>
<gene>
    <name evidence="4" type="ORF">GKE90_07615</name>
</gene>
<proteinExistence type="predicted"/>
<accession>A0A6I2RFE9</accession>
<protein>
    <submittedName>
        <fullName evidence="4">IS110 family transposase</fullName>
    </submittedName>
</protein>
<organism evidence="4 5">
    <name type="scientific">Flavonifractor plautii</name>
    <name type="common">Fusobacterium plautii</name>
    <dbReference type="NCBI Taxonomy" id="292800"/>
    <lineage>
        <taxon>Bacteria</taxon>
        <taxon>Bacillati</taxon>
        <taxon>Bacillota</taxon>
        <taxon>Clostridia</taxon>
        <taxon>Eubacteriales</taxon>
        <taxon>Oscillospiraceae</taxon>
        <taxon>Flavonifractor</taxon>
    </lineage>
</organism>
<dbReference type="PANTHER" id="PTHR33055">
    <property type="entry name" value="TRANSPOSASE FOR INSERTION SEQUENCE ELEMENT IS1111A"/>
    <property type="match status" value="1"/>
</dbReference>
<dbReference type="InterPro" id="IPR002525">
    <property type="entry name" value="Transp_IS110-like_N"/>
</dbReference>
<feature type="domain" description="Transposase IS110-like N-terminal" evidence="2">
    <location>
        <begin position="5"/>
        <end position="164"/>
    </location>
</feature>
<dbReference type="GO" id="GO:0003677">
    <property type="term" value="F:DNA binding"/>
    <property type="evidence" value="ECO:0007669"/>
    <property type="project" value="InterPro"/>
</dbReference>
<dbReference type="PANTHER" id="PTHR33055:SF15">
    <property type="entry name" value="TRANSPOSASE-RELATED"/>
    <property type="match status" value="1"/>
</dbReference>
<dbReference type="GO" id="GO:0004803">
    <property type="term" value="F:transposase activity"/>
    <property type="evidence" value="ECO:0007669"/>
    <property type="project" value="InterPro"/>
</dbReference>
<evidence type="ECO:0000256" key="1">
    <source>
        <dbReference type="SAM" id="Coils"/>
    </source>
</evidence>
<dbReference type="Pfam" id="PF01548">
    <property type="entry name" value="DEDD_Tnp_IS110"/>
    <property type="match status" value="1"/>
</dbReference>
<keyword evidence="1" id="KW-0175">Coiled coil</keyword>
<dbReference type="Proteomes" id="UP000429811">
    <property type="component" value="Unassembled WGS sequence"/>
</dbReference>
<dbReference type="NCBIfam" id="NF033542">
    <property type="entry name" value="transpos_IS110"/>
    <property type="match status" value="1"/>
</dbReference>
<dbReference type="EMBL" id="WKPO01000008">
    <property type="protein sequence ID" value="MSB48568.1"/>
    <property type="molecule type" value="Genomic_DNA"/>
</dbReference>
<evidence type="ECO:0000313" key="4">
    <source>
        <dbReference type="EMBL" id="MSB48568.1"/>
    </source>
</evidence>
<reference evidence="4 5" key="1">
    <citation type="journal article" date="2019" name="Nat. Med.">
        <title>A library of human gut bacterial isolates paired with longitudinal multiomics data enables mechanistic microbiome research.</title>
        <authorList>
            <person name="Poyet M."/>
            <person name="Groussin M."/>
            <person name="Gibbons S.M."/>
            <person name="Avila-Pacheco J."/>
            <person name="Jiang X."/>
            <person name="Kearney S.M."/>
            <person name="Perrotta A.R."/>
            <person name="Berdy B."/>
            <person name="Zhao S."/>
            <person name="Lieberman T.D."/>
            <person name="Swanson P.K."/>
            <person name="Smith M."/>
            <person name="Roesemann S."/>
            <person name="Alexander J.E."/>
            <person name="Rich S.A."/>
            <person name="Livny J."/>
            <person name="Vlamakis H."/>
            <person name="Clish C."/>
            <person name="Bullock K."/>
            <person name="Deik A."/>
            <person name="Scott J."/>
            <person name="Pierce K.A."/>
            <person name="Xavier R.J."/>
            <person name="Alm E.J."/>
        </authorList>
    </citation>
    <scope>NUCLEOTIDE SEQUENCE [LARGE SCALE GENOMIC DNA]</scope>
    <source>
        <strain evidence="4 5">BIOML-A5</strain>
    </source>
</reference>
<evidence type="ECO:0000259" key="2">
    <source>
        <dbReference type="Pfam" id="PF01548"/>
    </source>
</evidence>
<dbReference type="Pfam" id="PF02371">
    <property type="entry name" value="Transposase_20"/>
    <property type="match status" value="1"/>
</dbReference>
<dbReference type="AlphaFoldDB" id="A0A6I2RFE9"/>